<gene>
    <name evidence="1" type="ORF">F383_13591</name>
</gene>
<evidence type="ECO:0000313" key="1">
    <source>
        <dbReference type="EMBL" id="KHG29406.1"/>
    </source>
</evidence>
<accession>A0A0B0Q0W3</accession>
<proteinExistence type="predicted"/>
<dbReference type="EMBL" id="KN449676">
    <property type="protein sequence ID" value="KHG29406.1"/>
    <property type="molecule type" value="Genomic_DNA"/>
</dbReference>
<sequence>MGQKWRKWTNMGNQHDLDFLTWVSHTTVSIWQNRSITYMDRPHARAYVTALNMGVLHERVSVEPKFSSIRKRPLLRAFRHSKAYLNT</sequence>
<keyword evidence="2" id="KW-1185">Reference proteome</keyword>
<evidence type="ECO:0000313" key="2">
    <source>
        <dbReference type="Proteomes" id="UP000032142"/>
    </source>
</evidence>
<dbReference type="Proteomes" id="UP000032142">
    <property type="component" value="Unassembled WGS sequence"/>
</dbReference>
<protein>
    <submittedName>
        <fullName evidence="1">Uncharacterized protein</fullName>
    </submittedName>
</protein>
<organism evidence="1 2">
    <name type="scientific">Gossypium arboreum</name>
    <name type="common">Tree cotton</name>
    <name type="synonym">Gossypium nanking</name>
    <dbReference type="NCBI Taxonomy" id="29729"/>
    <lineage>
        <taxon>Eukaryota</taxon>
        <taxon>Viridiplantae</taxon>
        <taxon>Streptophyta</taxon>
        <taxon>Embryophyta</taxon>
        <taxon>Tracheophyta</taxon>
        <taxon>Spermatophyta</taxon>
        <taxon>Magnoliopsida</taxon>
        <taxon>eudicotyledons</taxon>
        <taxon>Gunneridae</taxon>
        <taxon>Pentapetalae</taxon>
        <taxon>rosids</taxon>
        <taxon>malvids</taxon>
        <taxon>Malvales</taxon>
        <taxon>Malvaceae</taxon>
        <taxon>Malvoideae</taxon>
        <taxon>Gossypium</taxon>
    </lineage>
</organism>
<reference evidence="2" key="1">
    <citation type="submission" date="2014-09" db="EMBL/GenBank/DDBJ databases">
        <authorList>
            <person name="Mudge J."/>
            <person name="Ramaraj T."/>
            <person name="Lindquist I.E."/>
            <person name="Bharti A.K."/>
            <person name="Sundararajan A."/>
            <person name="Cameron C.T."/>
            <person name="Woodward J.E."/>
            <person name="May G.D."/>
            <person name="Brubaker C."/>
            <person name="Broadhvest J."/>
            <person name="Wilkins T.A."/>
        </authorList>
    </citation>
    <scope>NUCLEOTIDE SEQUENCE</scope>
    <source>
        <strain evidence="2">cv. AKA8401</strain>
    </source>
</reference>
<name>A0A0B0Q0W3_GOSAR</name>
<dbReference type="AlphaFoldDB" id="A0A0B0Q0W3"/>